<feature type="transmembrane region" description="Helical" evidence="7">
    <location>
        <begin position="26"/>
        <end position="46"/>
    </location>
</feature>
<evidence type="ECO:0000259" key="8">
    <source>
        <dbReference type="PROSITE" id="PS51007"/>
    </source>
</evidence>
<protein>
    <recommendedName>
        <fullName evidence="8">Cytochrome c domain-containing protein</fullName>
    </recommendedName>
</protein>
<proteinExistence type="predicted"/>
<organism evidence="9 10">
    <name type="scientific">Marinospirillum insulare</name>
    <dbReference type="NCBI Taxonomy" id="217169"/>
    <lineage>
        <taxon>Bacteria</taxon>
        <taxon>Pseudomonadati</taxon>
        <taxon>Pseudomonadota</taxon>
        <taxon>Gammaproteobacteria</taxon>
        <taxon>Oceanospirillales</taxon>
        <taxon>Oceanospirillaceae</taxon>
        <taxon>Marinospirillum</taxon>
    </lineage>
</organism>
<sequence>MNQEKDKNNQAFAEDSFEPWEQSNPIPLAFLVVLVSLLLIALLYYANSYYPAPTSESSVKLDKPAKLAALNLPAAPKVVTQGNAVVWSCASCHGLAGEGSGQTPALAGLTVDYLQKQLTDFKELTRDNNSMRYVVEHSSDQELEAAIHYYAQLERQPVNMTYLGGFASKGEQLAKQGKPEAGAPPCSSCHAPNLAQVFPSLEGQNPDYIYSQLEAFKHGKRTNDAVMPNNVQGLTSEEMRDVAEYYHQQIQKSD</sequence>
<keyword evidence="4" id="KW-0249">Electron transport</keyword>
<keyword evidence="5 6" id="KW-0408">Iron</keyword>
<dbReference type="InterPro" id="IPR009056">
    <property type="entry name" value="Cyt_c-like_dom"/>
</dbReference>
<name>A0ABQ6A035_9GAMM</name>
<keyword evidence="7" id="KW-0812">Transmembrane</keyword>
<dbReference type="Pfam" id="PF00034">
    <property type="entry name" value="Cytochrom_C"/>
    <property type="match status" value="2"/>
</dbReference>
<keyword evidence="10" id="KW-1185">Reference proteome</keyword>
<evidence type="ECO:0000256" key="3">
    <source>
        <dbReference type="ARBA" id="ARBA00022723"/>
    </source>
</evidence>
<dbReference type="EMBL" id="BSOR01000035">
    <property type="protein sequence ID" value="GLR64620.1"/>
    <property type="molecule type" value="Genomic_DNA"/>
</dbReference>
<dbReference type="InterPro" id="IPR050597">
    <property type="entry name" value="Cytochrome_c_Oxidase_Subunit"/>
</dbReference>
<evidence type="ECO:0000256" key="2">
    <source>
        <dbReference type="ARBA" id="ARBA00022617"/>
    </source>
</evidence>
<dbReference type="InterPro" id="IPR036909">
    <property type="entry name" value="Cyt_c-like_dom_sf"/>
</dbReference>
<dbReference type="Proteomes" id="UP001156682">
    <property type="component" value="Unassembled WGS sequence"/>
</dbReference>
<dbReference type="PROSITE" id="PS51007">
    <property type="entry name" value="CYTC"/>
    <property type="match status" value="1"/>
</dbReference>
<accession>A0ABQ6A035</accession>
<keyword evidence="2 6" id="KW-0349">Heme</keyword>
<keyword evidence="7" id="KW-0472">Membrane</keyword>
<dbReference type="Gene3D" id="1.10.760.10">
    <property type="entry name" value="Cytochrome c-like domain"/>
    <property type="match status" value="2"/>
</dbReference>
<dbReference type="SUPFAM" id="SSF46626">
    <property type="entry name" value="Cytochrome c"/>
    <property type="match status" value="2"/>
</dbReference>
<gene>
    <name evidence="9" type="ORF">GCM10007878_20580</name>
</gene>
<dbReference type="PANTHER" id="PTHR33751:SF9">
    <property type="entry name" value="CYTOCHROME C4"/>
    <property type="match status" value="1"/>
</dbReference>
<evidence type="ECO:0000313" key="10">
    <source>
        <dbReference type="Proteomes" id="UP001156682"/>
    </source>
</evidence>
<keyword evidence="1" id="KW-0813">Transport</keyword>
<evidence type="ECO:0000256" key="4">
    <source>
        <dbReference type="ARBA" id="ARBA00022982"/>
    </source>
</evidence>
<keyword evidence="7" id="KW-1133">Transmembrane helix</keyword>
<evidence type="ECO:0000256" key="6">
    <source>
        <dbReference type="PROSITE-ProRule" id="PRU00433"/>
    </source>
</evidence>
<evidence type="ECO:0000256" key="5">
    <source>
        <dbReference type="ARBA" id="ARBA00023004"/>
    </source>
</evidence>
<evidence type="ECO:0000256" key="1">
    <source>
        <dbReference type="ARBA" id="ARBA00022448"/>
    </source>
</evidence>
<feature type="domain" description="Cytochrome c" evidence="8">
    <location>
        <begin position="77"/>
        <end position="250"/>
    </location>
</feature>
<evidence type="ECO:0000313" key="9">
    <source>
        <dbReference type="EMBL" id="GLR64620.1"/>
    </source>
</evidence>
<keyword evidence="3 6" id="KW-0479">Metal-binding</keyword>
<dbReference type="RefSeq" id="WP_051610549.1">
    <property type="nucleotide sequence ID" value="NZ_BSOR01000035.1"/>
</dbReference>
<dbReference type="PANTHER" id="PTHR33751">
    <property type="entry name" value="CBB3-TYPE CYTOCHROME C OXIDASE SUBUNIT FIXP"/>
    <property type="match status" value="1"/>
</dbReference>
<evidence type="ECO:0000256" key="7">
    <source>
        <dbReference type="SAM" id="Phobius"/>
    </source>
</evidence>
<comment type="caution">
    <text evidence="9">The sequence shown here is derived from an EMBL/GenBank/DDBJ whole genome shotgun (WGS) entry which is preliminary data.</text>
</comment>
<reference evidence="10" key="1">
    <citation type="journal article" date="2019" name="Int. J. Syst. Evol. Microbiol.">
        <title>The Global Catalogue of Microorganisms (GCM) 10K type strain sequencing project: providing services to taxonomists for standard genome sequencing and annotation.</title>
        <authorList>
            <consortium name="The Broad Institute Genomics Platform"/>
            <consortium name="The Broad Institute Genome Sequencing Center for Infectious Disease"/>
            <person name="Wu L."/>
            <person name="Ma J."/>
        </authorList>
    </citation>
    <scope>NUCLEOTIDE SEQUENCE [LARGE SCALE GENOMIC DNA]</scope>
    <source>
        <strain evidence="10">NBRC 100033</strain>
    </source>
</reference>